<evidence type="ECO:0000313" key="3">
    <source>
        <dbReference type="EMBL" id="CAI5449840.1"/>
    </source>
</evidence>
<feature type="domain" description="Protein kinase" evidence="2">
    <location>
        <begin position="1"/>
        <end position="281"/>
    </location>
</feature>
<feature type="compositionally biased region" description="Polar residues" evidence="1">
    <location>
        <begin position="9"/>
        <end position="18"/>
    </location>
</feature>
<accession>A0A9P1IQ07</accession>
<evidence type="ECO:0000259" key="2">
    <source>
        <dbReference type="PROSITE" id="PS50011"/>
    </source>
</evidence>
<feature type="compositionally biased region" description="Low complexity" evidence="1">
    <location>
        <begin position="67"/>
        <end position="77"/>
    </location>
</feature>
<reference evidence="3" key="1">
    <citation type="submission" date="2022-11" db="EMBL/GenBank/DDBJ databases">
        <authorList>
            <person name="Kikuchi T."/>
        </authorList>
    </citation>
    <scope>NUCLEOTIDE SEQUENCE</scope>
    <source>
        <strain evidence="3">PS1010</strain>
    </source>
</reference>
<dbReference type="InterPro" id="IPR011009">
    <property type="entry name" value="Kinase-like_dom_sf"/>
</dbReference>
<dbReference type="SUPFAM" id="SSF56112">
    <property type="entry name" value="Protein kinase-like (PK-like)"/>
    <property type="match status" value="1"/>
</dbReference>
<protein>
    <recommendedName>
        <fullName evidence="2">Protein kinase domain-containing protein</fullName>
    </recommendedName>
</protein>
<dbReference type="GO" id="GO:0004672">
    <property type="term" value="F:protein kinase activity"/>
    <property type="evidence" value="ECO:0007669"/>
    <property type="project" value="InterPro"/>
</dbReference>
<dbReference type="PROSITE" id="PS50011">
    <property type="entry name" value="PROTEIN_KINASE_DOM"/>
    <property type="match status" value="1"/>
</dbReference>
<comment type="caution">
    <text evidence="3">The sequence shown here is derived from an EMBL/GenBank/DDBJ whole genome shotgun (WGS) entry which is preliminary data.</text>
</comment>
<dbReference type="InterPro" id="IPR050235">
    <property type="entry name" value="CK1_Ser-Thr_kinase"/>
</dbReference>
<feature type="region of interest" description="Disordered" evidence="1">
    <location>
        <begin position="1"/>
        <end position="87"/>
    </location>
</feature>
<dbReference type="GO" id="GO:0005524">
    <property type="term" value="F:ATP binding"/>
    <property type="evidence" value="ECO:0007669"/>
    <property type="project" value="InterPro"/>
</dbReference>
<evidence type="ECO:0000256" key="1">
    <source>
        <dbReference type="SAM" id="MobiDB-lite"/>
    </source>
</evidence>
<dbReference type="PANTHER" id="PTHR11909">
    <property type="entry name" value="CASEIN KINASE-RELATED"/>
    <property type="match status" value="1"/>
</dbReference>
<keyword evidence="4" id="KW-1185">Reference proteome</keyword>
<dbReference type="InterPro" id="IPR000719">
    <property type="entry name" value="Prot_kinase_dom"/>
</dbReference>
<proteinExistence type="predicted"/>
<dbReference type="AlphaFoldDB" id="A0A9P1IQ07"/>
<dbReference type="OrthoDB" id="2687620at2759"/>
<dbReference type="EMBL" id="CANHGI010000004">
    <property type="protein sequence ID" value="CAI5449840.1"/>
    <property type="molecule type" value="Genomic_DNA"/>
</dbReference>
<sequence>MAGRVSASKEASSMNQAGRVSRMDTIGTDTPISKAKNARARKGSATPAMKQKKNKTSVVEDPDDDNGNTGNTGNKKQNLTKKRKKGPLDCGDNIELSNVTYQIQKLIRNPGPNAEYYLTEGTAEKILKKVRETNTASEKWFYLDAVDSGQYQKFDYLITSSYNIQLYEVHRALNRVFTRDCVMNIAYQTLESIRALHNAGFINRNIKPASFSIGPTSKDHLVCMSDFRITRKHIDEATQKPRAIRPKIEYIGTARYASISSLKGLEQGRRDDLEAWLYMIL</sequence>
<dbReference type="Gene3D" id="1.10.510.10">
    <property type="entry name" value="Transferase(Phosphotransferase) domain 1"/>
    <property type="match status" value="1"/>
</dbReference>
<name>A0A9P1IQ07_9PELO</name>
<dbReference type="Proteomes" id="UP001152747">
    <property type="component" value="Unassembled WGS sequence"/>
</dbReference>
<gene>
    <name evidence="3" type="ORF">CAMP_LOCUS12477</name>
</gene>
<evidence type="ECO:0000313" key="4">
    <source>
        <dbReference type="Proteomes" id="UP001152747"/>
    </source>
</evidence>
<organism evidence="3 4">
    <name type="scientific">Caenorhabditis angaria</name>
    <dbReference type="NCBI Taxonomy" id="860376"/>
    <lineage>
        <taxon>Eukaryota</taxon>
        <taxon>Metazoa</taxon>
        <taxon>Ecdysozoa</taxon>
        <taxon>Nematoda</taxon>
        <taxon>Chromadorea</taxon>
        <taxon>Rhabditida</taxon>
        <taxon>Rhabditina</taxon>
        <taxon>Rhabditomorpha</taxon>
        <taxon>Rhabditoidea</taxon>
        <taxon>Rhabditidae</taxon>
        <taxon>Peloderinae</taxon>
        <taxon>Caenorhabditis</taxon>
    </lineage>
</organism>